<accession>A0A0D6LJ79</accession>
<evidence type="ECO:0000256" key="1">
    <source>
        <dbReference type="ARBA" id="ARBA00022741"/>
    </source>
</evidence>
<evidence type="ECO:0000313" key="4">
    <source>
        <dbReference type="EMBL" id="EPB72049.1"/>
    </source>
</evidence>
<dbReference type="GO" id="GO:0005524">
    <property type="term" value="F:ATP binding"/>
    <property type="evidence" value="ECO:0007669"/>
    <property type="project" value="UniProtKB-KW"/>
</dbReference>
<dbReference type="AlphaFoldDB" id="A0A0D6LJ79"/>
<dbReference type="PROSITE" id="PS50011">
    <property type="entry name" value="PROTEIN_KINASE_DOM"/>
    <property type="match status" value="1"/>
</dbReference>
<keyword evidence="5" id="KW-1185">Reference proteome</keyword>
<dbReference type="InterPro" id="IPR011009">
    <property type="entry name" value="Kinase-like_dom_sf"/>
</dbReference>
<feature type="domain" description="Protein kinase" evidence="3">
    <location>
        <begin position="69"/>
        <end position="317"/>
    </location>
</feature>
<protein>
    <recommendedName>
        <fullName evidence="3">Protein kinase domain-containing protein</fullName>
    </recommendedName>
</protein>
<gene>
    <name evidence="4" type="ORF">ANCCEY_08844</name>
</gene>
<dbReference type="Gene3D" id="1.10.510.10">
    <property type="entry name" value="Transferase(Phosphotransferase) domain 1"/>
    <property type="match status" value="1"/>
</dbReference>
<organism evidence="4 5">
    <name type="scientific">Ancylostoma ceylanicum</name>
    <dbReference type="NCBI Taxonomy" id="53326"/>
    <lineage>
        <taxon>Eukaryota</taxon>
        <taxon>Metazoa</taxon>
        <taxon>Ecdysozoa</taxon>
        <taxon>Nematoda</taxon>
        <taxon>Chromadorea</taxon>
        <taxon>Rhabditida</taxon>
        <taxon>Rhabditina</taxon>
        <taxon>Rhabditomorpha</taxon>
        <taxon>Strongyloidea</taxon>
        <taxon>Ancylostomatidae</taxon>
        <taxon>Ancylostomatinae</taxon>
        <taxon>Ancylostoma</taxon>
    </lineage>
</organism>
<dbReference type="EMBL" id="KE125070">
    <property type="protein sequence ID" value="EPB72049.1"/>
    <property type="molecule type" value="Genomic_DNA"/>
</dbReference>
<evidence type="ECO:0000256" key="2">
    <source>
        <dbReference type="ARBA" id="ARBA00022840"/>
    </source>
</evidence>
<keyword evidence="2" id="KW-0067">ATP-binding</keyword>
<dbReference type="Pfam" id="PF07714">
    <property type="entry name" value="PK_Tyr_Ser-Thr"/>
    <property type="match status" value="1"/>
</dbReference>
<dbReference type="InterPro" id="IPR001245">
    <property type="entry name" value="Ser-Thr/Tyr_kinase_cat_dom"/>
</dbReference>
<dbReference type="Proteomes" id="UP000054495">
    <property type="component" value="Unassembled WGS sequence"/>
</dbReference>
<sequence>MAGYEVFSEPQRDITPEAIKCAANELIVSGQAKKLNKFIAEQGLQPVQRQYIWREDQLGSTLDNVEYPFDSIYEVGKVKRRQIQFPSGKGVAAVSIIVADLTPEERNVILNDLAAYKDFGCLNIQRLWGSIVTDTQITLLLENFAVDSLSNYLLKFARQMATAVDYFERSKFIHKKLSIDVCLLTADQTLKVVVFGLSTGLFPKRIYLKDVDRCRWIPWECLSGDDGIDPEPYDSKAMIWTLGTIIWSMFHRAAIPFENENVNEIRGKEYRRACTFDVIEQLLPSGMLELLRSCWADRVKRPTSRHVLKSIKKLERL</sequence>
<dbReference type="GO" id="GO:0004672">
    <property type="term" value="F:protein kinase activity"/>
    <property type="evidence" value="ECO:0007669"/>
    <property type="project" value="InterPro"/>
</dbReference>
<reference evidence="4 5" key="1">
    <citation type="submission" date="2013-05" db="EMBL/GenBank/DDBJ databases">
        <title>Draft genome of the parasitic nematode Anyclostoma ceylanicum.</title>
        <authorList>
            <person name="Mitreva M."/>
        </authorList>
    </citation>
    <scope>NUCLEOTIDE SEQUENCE [LARGE SCALE GENOMIC DNA]</scope>
</reference>
<dbReference type="SUPFAM" id="SSF56112">
    <property type="entry name" value="Protein kinase-like (PK-like)"/>
    <property type="match status" value="1"/>
</dbReference>
<proteinExistence type="predicted"/>
<dbReference type="InterPro" id="IPR000719">
    <property type="entry name" value="Prot_kinase_dom"/>
</dbReference>
<dbReference type="PANTHER" id="PTHR24418">
    <property type="entry name" value="TYROSINE-PROTEIN KINASE"/>
    <property type="match status" value="1"/>
</dbReference>
<keyword evidence="1" id="KW-0547">Nucleotide-binding</keyword>
<evidence type="ECO:0000313" key="5">
    <source>
        <dbReference type="Proteomes" id="UP000054495"/>
    </source>
</evidence>
<name>A0A0D6LJ79_9BILA</name>
<evidence type="ECO:0000259" key="3">
    <source>
        <dbReference type="PROSITE" id="PS50011"/>
    </source>
</evidence>
<dbReference type="InterPro" id="IPR050198">
    <property type="entry name" value="Non-receptor_tyrosine_kinases"/>
</dbReference>